<dbReference type="AlphaFoldDB" id="A0A1H8IKA9"/>
<dbReference type="InterPro" id="IPR057180">
    <property type="entry name" value="DUF7858"/>
</dbReference>
<organism evidence="2 3">
    <name type="scientific">Halorientalis persicus</name>
    <dbReference type="NCBI Taxonomy" id="1367881"/>
    <lineage>
        <taxon>Archaea</taxon>
        <taxon>Methanobacteriati</taxon>
        <taxon>Methanobacteriota</taxon>
        <taxon>Stenosarchaea group</taxon>
        <taxon>Halobacteria</taxon>
        <taxon>Halobacteriales</taxon>
        <taxon>Haloarculaceae</taxon>
        <taxon>Halorientalis</taxon>
    </lineage>
</organism>
<dbReference type="EMBL" id="FOCX01000004">
    <property type="protein sequence ID" value="SEN68158.1"/>
    <property type="molecule type" value="Genomic_DNA"/>
</dbReference>
<evidence type="ECO:0000313" key="3">
    <source>
        <dbReference type="Proteomes" id="UP000198775"/>
    </source>
</evidence>
<name>A0A1H8IKA9_9EURY</name>
<gene>
    <name evidence="2" type="ORF">SAMN05216388_1004175</name>
</gene>
<dbReference type="Pfam" id="PF25257">
    <property type="entry name" value="DUF7858"/>
    <property type="match status" value="1"/>
</dbReference>
<keyword evidence="3" id="KW-1185">Reference proteome</keyword>
<accession>A0A1H8IKA9</accession>
<reference evidence="3" key="1">
    <citation type="submission" date="2016-10" db="EMBL/GenBank/DDBJ databases">
        <authorList>
            <person name="Varghese N."/>
            <person name="Submissions S."/>
        </authorList>
    </citation>
    <scope>NUCLEOTIDE SEQUENCE [LARGE SCALE GENOMIC DNA]</scope>
    <source>
        <strain evidence="3">IBRC-M 10043</strain>
    </source>
</reference>
<evidence type="ECO:0000313" key="2">
    <source>
        <dbReference type="EMBL" id="SEN68158.1"/>
    </source>
</evidence>
<dbReference type="RefSeq" id="WP_092658637.1">
    <property type="nucleotide sequence ID" value="NZ_FOCX01000004.1"/>
</dbReference>
<proteinExistence type="predicted"/>
<dbReference type="OrthoDB" id="239492at2157"/>
<evidence type="ECO:0000256" key="1">
    <source>
        <dbReference type="SAM" id="MobiDB-lite"/>
    </source>
</evidence>
<protein>
    <submittedName>
        <fullName evidence="2">Uncharacterized protein</fullName>
    </submittedName>
</protein>
<dbReference type="Proteomes" id="UP000198775">
    <property type="component" value="Unassembled WGS sequence"/>
</dbReference>
<feature type="region of interest" description="Disordered" evidence="1">
    <location>
        <begin position="146"/>
        <end position="168"/>
    </location>
</feature>
<sequence length="168" mass="17542">MGLSDIAAGVEVTTEQRDRGVATVDETDADLAERLADHADALPCEPAVAATVVEVYAEGRSIETAASVAEVAPTTAAKTLHLCGEQVSPLGPTGREIVRDWMDAELSRTEAMELAGASERAFALAAYVETHEPIPAVREAVAATLSRGLGGEEPLDEAMSSVSDLREP</sequence>